<evidence type="ECO:0000256" key="7">
    <source>
        <dbReference type="ARBA" id="ARBA00049551"/>
    </source>
</evidence>
<dbReference type="GO" id="GO:0015990">
    <property type="term" value="P:electron transport coupled proton transport"/>
    <property type="evidence" value="ECO:0007669"/>
    <property type="project" value="TreeGrafter"/>
</dbReference>
<feature type="transmembrane region" description="Helical" evidence="8">
    <location>
        <begin position="506"/>
        <end position="526"/>
    </location>
</feature>
<dbReference type="Pfam" id="PF00361">
    <property type="entry name" value="Proton_antipo_M"/>
    <property type="match status" value="1"/>
</dbReference>
<evidence type="ECO:0000313" key="10">
    <source>
        <dbReference type="EMBL" id="ADN44065.1"/>
    </source>
</evidence>
<accession>I3NLS2</accession>
<protein>
    <recommendedName>
        <fullName evidence="2">NADH:ubiquinone reductase (H(+)-translocating)</fullName>
        <ecNumber evidence="2">7.1.1.2</ecNumber>
    </recommendedName>
    <alternativeName>
        <fullName evidence="6">NADH dehydrogenase subunit 5</fullName>
    </alternativeName>
</protein>
<dbReference type="InterPro" id="IPR001750">
    <property type="entry name" value="ND/Mrp_TM"/>
</dbReference>
<feature type="transmembrane region" description="Helical" evidence="8">
    <location>
        <begin position="422"/>
        <end position="444"/>
    </location>
</feature>
<evidence type="ECO:0000256" key="4">
    <source>
        <dbReference type="ARBA" id="ARBA00022989"/>
    </source>
</evidence>
<evidence type="ECO:0000256" key="1">
    <source>
        <dbReference type="ARBA" id="ARBA00004141"/>
    </source>
</evidence>
<keyword evidence="3 8" id="KW-0812">Transmembrane</keyword>
<feature type="transmembrane region" description="Helical" evidence="8">
    <location>
        <begin position="228"/>
        <end position="248"/>
    </location>
</feature>
<gene>
    <name evidence="10" type="primary">nad5</name>
</gene>
<keyword evidence="5 8" id="KW-0472">Membrane</keyword>
<dbReference type="GO" id="GO:0042773">
    <property type="term" value="P:ATP synthesis coupled electron transport"/>
    <property type="evidence" value="ECO:0007669"/>
    <property type="project" value="InterPro"/>
</dbReference>
<feature type="transmembrane region" description="Helical" evidence="8">
    <location>
        <begin position="392"/>
        <end position="410"/>
    </location>
</feature>
<dbReference type="GO" id="GO:0008137">
    <property type="term" value="F:NADH dehydrogenase (ubiquinone) activity"/>
    <property type="evidence" value="ECO:0007669"/>
    <property type="project" value="UniProtKB-EC"/>
</dbReference>
<dbReference type="GO" id="GO:0003954">
    <property type="term" value="F:NADH dehydrogenase activity"/>
    <property type="evidence" value="ECO:0007669"/>
    <property type="project" value="TreeGrafter"/>
</dbReference>
<sequence>MSVLCYILLVVGVYIIFFIFIVVSVGLFEGSIYYSWHVNLLEAASWLLELSLSTEDYLCLVMLLFCGVLSLQFSNHYFGESKTNLNSLIILFLGIMSLLVASGNYLSTLVMWEYLGFVSFLLILYYANYNTAHAGNVTLVSSRFGDVGLFLVVCSGWGNISSSVLLLTFGYVLVILTKSAAIPFTSWLLEAMRAPTPVSCLVHSSTLVAAGVWFAVTYGNDIGFNESFIITMCCFSSIILSASCACYFTDIKKVVALSTCNNISWCLLYYLLGFSLLSIIQLVSHGVAKCMLFMGVGDSLAGSFSSQQSSNFLSPYYVSLGGGVNSSLLMLLVSGIPFNGVFFSKHFLLSENSYSNSISLSLLLAYCIYLTYLYTSRLMFLAGNTLNSNNNSIYNVINIICLFIIIPSLLNYMLCLNSEEVMGVSGFISLVIIVSQLLGFLGGYKLSLNPGSGSFWYCQVGGQDIVIGLIYSFWRKLLGVLSTIMFRWEPYSFNGLISSLQSWNYLSSPFIVAVIGGFLVILLGLIG</sequence>
<feature type="transmembrane region" description="Helical" evidence="8">
    <location>
        <begin position="316"/>
        <end position="338"/>
    </location>
</feature>
<evidence type="ECO:0000256" key="6">
    <source>
        <dbReference type="ARBA" id="ARBA00031027"/>
    </source>
</evidence>
<feature type="transmembrane region" description="Helical" evidence="8">
    <location>
        <begin position="358"/>
        <end position="380"/>
    </location>
</feature>
<keyword evidence="4 8" id="KW-1133">Transmembrane helix</keyword>
<comment type="catalytic activity">
    <reaction evidence="7">
        <text>a ubiquinone + NADH + 5 H(+)(in) = a ubiquinol + NAD(+) + 4 H(+)(out)</text>
        <dbReference type="Rhea" id="RHEA:29091"/>
        <dbReference type="Rhea" id="RHEA-COMP:9565"/>
        <dbReference type="Rhea" id="RHEA-COMP:9566"/>
        <dbReference type="ChEBI" id="CHEBI:15378"/>
        <dbReference type="ChEBI" id="CHEBI:16389"/>
        <dbReference type="ChEBI" id="CHEBI:17976"/>
        <dbReference type="ChEBI" id="CHEBI:57540"/>
        <dbReference type="ChEBI" id="CHEBI:57945"/>
        <dbReference type="EC" id="7.1.1.2"/>
    </reaction>
</comment>
<evidence type="ECO:0000256" key="2">
    <source>
        <dbReference type="ARBA" id="ARBA00012944"/>
    </source>
</evidence>
<reference evidence="10" key="1">
    <citation type="submission" date="2010-08" db="EMBL/GenBank/DDBJ databases">
        <title>The mitochondrial genome of Tetrancistrum nebulosi.</title>
        <authorList>
            <person name="Zhang J."/>
            <person name="Wu X."/>
            <person name="Li A."/>
        </authorList>
    </citation>
    <scope>NUCLEOTIDE SEQUENCE</scope>
</reference>
<feature type="domain" description="NADH:quinone oxidoreductase/Mrp antiporter transmembrane" evidence="9">
    <location>
        <begin position="102"/>
        <end position="362"/>
    </location>
</feature>
<proteinExistence type="predicted"/>
<geneLocation type="mitochondrion" evidence="10"/>
<feature type="transmembrane region" description="Helical" evidence="8">
    <location>
        <begin position="147"/>
        <end position="176"/>
    </location>
</feature>
<dbReference type="InterPro" id="IPR003945">
    <property type="entry name" value="NU5C-like"/>
</dbReference>
<feature type="transmembrane region" description="Helical" evidence="8">
    <location>
        <begin position="109"/>
        <end position="127"/>
    </location>
</feature>
<dbReference type="EMBL" id="HQ009761">
    <property type="protein sequence ID" value="ADN44065.1"/>
    <property type="molecule type" value="Genomic_DNA"/>
</dbReference>
<dbReference type="GO" id="GO:0016020">
    <property type="term" value="C:membrane"/>
    <property type="evidence" value="ECO:0007669"/>
    <property type="project" value="UniProtKB-SubCell"/>
</dbReference>
<dbReference type="PRINTS" id="PR01434">
    <property type="entry name" value="NADHDHGNASE5"/>
</dbReference>
<feature type="transmembrane region" description="Helical" evidence="8">
    <location>
        <begin position="57"/>
        <end position="78"/>
    </location>
</feature>
<dbReference type="EC" id="7.1.1.2" evidence="2"/>
<comment type="subcellular location">
    <subcellularLocation>
        <location evidence="1">Membrane</location>
        <topology evidence="1">Multi-pass membrane protein</topology>
    </subcellularLocation>
</comment>
<evidence type="ECO:0000259" key="9">
    <source>
        <dbReference type="Pfam" id="PF00361"/>
    </source>
</evidence>
<name>I3NLS2_9PLAT</name>
<feature type="transmembrane region" description="Helical" evidence="8">
    <location>
        <begin position="260"/>
        <end position="280"/>
    </location>
</feature>
<keyword evidence="10" id="KW-0496">Mitochondrion</keyword>
<evidence type="ECO:0000256" key="8">
    <source>
        <dbReference type="SAM" id="Phobius"/>
    </source>
</evidence>
<evidence type="ECO:0000256" key="3">
    <source>
        <dbReference type="ARBA" id="ARBA00022692"/>
    </source>
</evidence>
<feature type="transmembrane region" description="Helical" evidence="8">
    <location>
        <begin position="84"/>
        <end position="102"/>
    </location>
</feature>
<dbReference type="PANTHER" id="PTHR42829:SF2">
    <property type="entry name" value="NADH-UBIQUINONE OXIDOREDUCTASE CHAIN 5"/>
    <property type="match status" value="1"/>
</dbReference>
<dbReference type="PANTHER" id="PTHR42829">
    <property type="entry name" value="NADH-UBIQUINONE OXIDOREDUCTASE CHAIN 5"/>
    <property type="match status" value="1"/>
</dbReference>
<feature type="transmembrane region" description="Helical" evidence="8">
    <location>
        <begin position="197"/>
        <end position="216"/>
    </location>
</feature>
<dbReference type="AlphaFoldDB" id="I3NLS2"/>
<evidence type="ECO:0000256" key="5">
    <source>
        <dbReference type="ARBA" id="ARBA00023136"/>
    </source>
</evidence>
<organism evidence="10">
    <name type="scientific">Tetrancistrum nebulosi</name>
    <dbReference type="NCBI Taxonomy" id="879209"/>
    <lineage>
        <taxon>Eukaryota</taxon>
        <taxon>Metazoa</taxon>
        <taxon>Spiralia</taxon>
        <taxon>Lophotrochozoa</taxon>
        <taxon>Platyhelminthes</taxon>
        <taxon>Monogenea</taxon>
        <taxon>Monopisthocotylea</taxon>
        <taxon>Dactylogyridea</taxon>
        <taxon>Ancyrocephalidae</taxon>
        <taxon>Tetrancistrum</taxon>
    </lineage>
</organism>
<feature type="transmembrane region" description="Helical" evidence="8">
    <location>
        <begin position="6"/>
        <end position="36"/>
    </location>
</feature>